<evidence type="ECO:0000313" key="1">
    <source>
        <dbReference type="EMBL" id="SVC53716.1"/>
    </source>
</evidence>
<dbReference type="AlphaFoldDB" id="A0A382MY58"/>
<sequence>MIKINSTQVVSKELRKVRHFSSIITKKLKSESISSENINSFTFEELTDINKILSLTDFILTKYEHKKSMRLILNEFVDLITKSANSLESIDDDVEEMLISSTAEISRLKSIQHNFSKKNDSIFNENKLENEVNSKNSVNNLTIFSTDVYSPNYPSKIICNS</sequence>
<dbReference type="EMBL" id="UINC01096656">
    <property type="protein sequence ID" value="SVC53716.1"/>
    <property type="molecule type" value="Genomic_DNA"/>
</dbReference>
<protein>
    <submittedName>
        <fullName evidence="1">Uncharacterized protein</fullName>
    </submittedName>
</protein>
<reference evidence="1" key="1">
    <citation type="submission" date="2018-05" db="EMBL/GenBank/DDBJ databases">
        <authorList>
            <person name="Lanie J.A."/>
            <person name="Ng W.-L."/>
            <person name="Kazmierczak K.M."/>
            <person name="Andrzejewski T.M."/>
            <person name="Davidsen T.M."/>
            <person name="Wayne K.J."/>
            <person name="Tettelin H."/>
            <person name="Glass J.I."/>
            <person name="Rusch D."/>
            <person name="Podicherti R."/>
            <person name="Tsui H.-C.T."/>
            <person name="Winkler M.E."/>
        </authorList>
    </citation>
    <scope>NUCLEOTIDE SEQUENCE</scope>
</reference>
<gene>
    <name evidence="1" type="ORF">METZ01_LOCUS306570</name>
</gene>
<proteinExistence type="predicted"/>
<name>A0A382MY58_9ZZZZ</name>
<organism evidence="1">
    <name type="scientific">marine metagenome</name>
    <dbReference type="NCBI Taxonomy" id="408172"/>
    <lineage>
        <taxon>unclassified sequences</taxon>
        <taxon>metagenomes</taxon>
        <taxon>ecological metagenomes</taxon>
    </lineage>
</organism>
<accession>A0A382MY58</accession>